<proteinExistence type="inferred from homology"/>
<evidence type="ECO:0000256" key="2">
    <source>
        <dbReference type="ARBA" id="ARBA00022618"/>
    </source>
</evidence>
<dbReference type="GO" id="GO:0005525">
    <property type="term" value="F:GTP binding"/>
    <property type="evidence" value="ECO:0007669"/>
    <property type="project" value="UniProtKB-KW"/>
</dbReference>
<dbReference type="EMBL" id="CP058608">
    <property type="protein sequence ID" value="QLG73480.1"/>
    <property type="molecule type" value="Genomic_DNA"/>
</dbReference>
<dbReference type="GO" id="GO:0000281">
    <property type="term" value="P:mitotic cytokinesis"/>
    <property type="evidence" value="ECO:0007669"/>
    <property type="project" value="UniProtKB-ARBA"/>
</dbReference>
<reference evidence="10 11" key="1">
    <citation type="submission" date="2020-07" db="EMBL/GenBank/DDBJ databases">
        <title>The yeast mating-type switching endonuclease HO is a domesticated member of an unorthodox homing genetic element family.</title>
        <authorList>
            <person name="Coughlan A.Y."/>
            <person name="Lombardi L."/>
            <person name="Braun-Galleani S."/>
            <person name="Martos A.R."/>
            <person name="Galeote V."/>
            <person name="Bigey F."/>
            <person name="Dequin S."/>
            <person name="Byrne K.P."/>
            <person name="Wolfe K.H."/>
        </authorList>
    </citation>
    <scope>NUCLEOTIDE SEQUENCE [LARGE SCALE GENOMIC DNA]</scope>
    <source>
        <strain evidence="10 11">NRRL Y-6702</strain>
    </source>
</reference>
<dbReference type="KEGG" id="zmk:HG535_0E05640"/>
<feature type="region of interest" description="Disordered" evidence="8">
    <location>
        <begin position="171"/>
        <end position="195"/>
    </location>
</feature>
<comment type="similarity">
    <text evidence="7">Belongs to the TRAFAC class TrmE-Era-EngA-EngB-Septin-like GTPase superfamily. Septin GTPase family.</text>
</comment>
<evidence type="ECO:0000256" key="8">
    <source>
        <dbReference type="SAM" id="MobiDB-lite"/>
    </source>
</evidence>
<accession>A0A7H9B4F6</accession>
<evidence type="ECO:0000313" key="10">
    <source>
        <dbReference type="EMBL" id="QLG73480.1"/>
    </source>
</evidence>
<keyword evidence="3 7" id="KW-0547">Nucleotide-binding</keyword>
<dbReference type="Pfam" id="PF00735">
    <property type="entry name" value="Septin"/>
    <property type="match status" value="1"/>
</dbReference>
<comment type="subcellular location">
    <subcellularLocation>
        <location evidence="1">Bud neck</location>
    </subcellularLocation>
</comment>
<dbReference type="InterPro" id="IPR027417">
    <property type="entry name" value="P-loop_NTPase"/>
</dbReference>
<evidence type="ECO:0000256" key="3">
    <source>
        <dbReference type="ARBA" id="ARBA00022741"/>
    </source>
</evidence>
<dbReference type="GeneID" id="59237222"/>
<keyword evidence="6" id="KW-0131">Cell cycle</keyword>
<organism evidence="10 11">
    <name type="scientific">Zygotorulaspora mrakii</name>
    <name type="common">Zygosaccharomyces mrakii</name>
    <dbReference type="NCBI Taxonomy" id="42260"/>
    <lineage>
        <taxon>Eukaryota</taxon>
        <taxon>Fungi</taxon>
        <taxon>Dikarya</taxon>
        <taxon>Ascomycota</taxon>
        <taxon>Saccharomycotina</taxon>
        <taxon>Saccharomycetes</taxon>
        <taxon>Saccharomycetales</taxon>
        <taxon>Saccharomycetaceae</taxon>
        <taxon>Zygotorulaspora</taxon>
    </lineage>
</organism>
<dbReference type="PROSITE" id="PS51719">
    <property type="entry name" value="G_SEPTIN"/>
    <property type="match status" value="1"/>
</dbReference>
<feature type="compositionally biased region" description="Low complexity" evidence="8">
    <location>
        <begin position="21"/>
        <end position="38"/>
    </location>
</feature>
<feature type="compositionally biased region" description="Polar residues" evidence="8">
    <location>
        <begin position="513"/>
        <end position="524"/>
    </location>
</feature>
<dbReference type="FunFam" id="3.40.50.300:FF:000162">
    <property type="entry name" value="septin-7 isoform X1"/>
    <property type="match status" value="1"/>
</dbReference>
<feature type="compositionally biased region" description="Polar residues" evidence="8">
    <location>
        <begin position="74"/>
        <end position="89"/>
    </location>
</feature>
<sequence>MPGQGDMVSIKKEESASVIANGAGSVNVQSSSNSNGAAEDSTAENSESYHESNDVPDGNGSAHGNGNGYVNGHANGSGSDSARVSSIGSGQVLPEQPDLKIIRREINGFVGFANLPKQWHRKSIRRGFSLNLLCVSQRGLGKSTLINTLFNRNLDDGSKNKVEQKLEGLKIEGSSETEASRDDEEAQTAQESENVRSSVKIKTLSTTIEENGVSLKLSVVDTPGFGDAIDNSDSWRPIVDEVNYRFDQYLDAENKINRSSEDDNRIHACLYFIEPTAHYLKPLDLGFCKQIHEKCNLIPVIAKSDILTEEEIAVFKRRIRKQLEDENVVLFEPPQYALDDQETIHASKSLYEKIPFAVVGSTDKVENSKGSLVRGRSYPWGIIEVDNASHCDFVYLRDLLISQYLEELRERTNSVLYEKYRSEKLTKLGIKQDNAVFKEFDPETKQKEEKQLHEAKLAKLEAEMKSVFHQKVSEKEKKLQKSEAELFARHKEMKEKLNKQLKALEEKKHQLEHSLNTPIPQSPAQPKKKGFLR</sequence>
<dbReference type="Proteomes" id="UP000509704">
    <property type="component" value="Chromosome 5"/>
</dbReference>
<gene>
    <name evidence="10" type="ORF">HG535_0E05640</name>
</gene>
<dbReference type="AlphaFoldDB" id="A0A7H9B4F6"/>
<evidence type="ECO:0000256" key="7">
    <source>
        <dbReference type="RuleBase" id="RU004560"/>
    </source>
</evidence>
<evidence type="ECO:0000256" key="1">
    <source>
        <dbReference type="ARBA" id="ARBA00004266"/>
    </source>
</evidence>
<dbReference type="GO" id="GO:0005935">
    <property type="term" value="C:cellular bud neck"/>
    <property type="evidence" value="ECO:0007669"/>
    <property type="project" value="UniProtKB-SubCell"/>
</dbReference>
<dbReference type="GO" id="GO:0031105">
    <property type="term" value="C:septin complex"/>
    <property type="evidence" value="ECO:0007669"/>
    <property type="project" value="UniProtKB-ARBA"/>
</dbReference>
<keyword evidence="2" id="KW-0132">Cell division</keyword>
<dbReference type="SUPFAM" id="SSF52540">
    <property type="entry name" value="P-loop containing nucleoside triphosphate hydrolases"/>
    <property type="match status" value="1"/>
</dbReference>
<dbReference type="PANTHER" id="PTHR18884">
    <property type="entry name" value="SEPTIN"/>
    <property type="match status" value="1"/>
</dbReference>
<evidence type="ECO:0000256" key="5">
    <source>
        <dbReference type="ARBA" id="ARBA00023134"/>
    </source>
</evidence>
<dbReference type="GO" id="GO:0005940">
    <property type="term" value="C:septin ring"/>
    <property type="evidence" value="ECO:0007669"/>
    <property type="project" value="UniProtKB-ARBA"/>
</dbReference>
<protein>
    <recommendedName>
        <fullName evidence="9">Septin-type G domain-containing protein</fullName>
    </recommendedName>
</protein>
<dbReference type="CDD" id="cd01850">
    <property type="entry name" value="CDC_Septin"/>
    <property type="match status" value="1"/>
</dbReference>
<feature type="domain" description="Septin-type G" evidence="9">
    <location>
        <begin position="126"/>
        <end position="427"/>
    </location>
</feature>
<evidence type="ECO:0000256" key="4">
    <source>
        <dbReference type="ARBA" id="ARBA00023054"/>
    </source>
</evidence>
<dbReference type="InterPro" id="IPR030379">
    <property type="entry name" value="G_SEPTIN_dom"/>
</dbReference>
<evidence type="ECO:0000259" key="9">
    <source>
        <dbReference type="PROSITE" id="PS51719"/>
    </source>
</evidence>
<keyword evidence="5 7" id="KW-0342">GTP-binding</keyword>
<evidence type="ECO:0000256" key="6">
    <source>
        <dbReference type="ARBA" id="ARBA00023306"/>
    </source>
</evidence>
<feature type="region of interest" description="Disordered" evidence="8">
    <location>
        <begin position="506"/>
        <end position="533"/>
    </location>
</feature>
<keyword evidence="11" id="KW-1185">Reference proteome</keyword>
<evidence type="ECO:0000313" key="11">
    <source>
        <dbReference type="Proteomes" id="UP000509704"/>
    </source>
</evidence>
<dbReference type="RefSeq" id="XP_037145207.1">
    <property type="nucleotide sequence ID" value="XM_037289312.1"/>
</dbReference>
<feature type="region of interest" description="Disordered" evidence="8">
    <location>
        <begin position="21"/>
        <end position="91"/>
    </location>
</feature>
<name>A0A7H9B4F6_ZYGMR</name>
<keyword evidence="4" id="KW-0175">Coiled coil</keyword>
<dbReference type="InterPro" id="IPR016491">
    <property type="entry name" value="Septin"/>
</dbReference>
<dbReference type="Gene3D" id="3.40.50.300">
    <property type="entry name" value="P-loop containing nucleotide triphosphate hydrolases"/>
    <property type="match status" value="1"/>
</dbReference>
<dbReference type="GO" id="GO:0032161">
    <property type="term" value="C:cleavage apparatus septin structure"/>
    <property type="evidence" value="ECO:0007669"/>
    <property type="project" value="UniProtKB-ARBA"/>
</dbReference>
<dbReference type="OrthoDB" id="416553at2759"/>